<gene>
    <name evidence="2" type="ORF">BBOV_V000170</name>
</gene>
<reference evidence="3" key="3">
    <citation type="journal article" date="2021" name="Int. J. Parasitol.">
        <title>Comparative analysis of gene expression between Babesia bovis blood stages and kinetes allowed by improved genome annotation.</title>
        <authorList>
            <person name="Ueti M.W."/>
            <person name="Johnson W.C."/>
            <person name="Kappmeyer L.S."/>
            <person name="Herndon D.R."/>
            <person name="Mousel M.R."/>
            <person name="Reif K.E."/>
            <person name="Taus N.S."/>
            <person name="Ifeonu O.O."/>
            <person name="Silva J.C."/>
            <person name="Suarez C.E."/>
            <person name="Brayton K.A."/>
        </authorList>
    </citation>
    <scope>NUCLEOTIDE SEQUENCE [LARGE SCALE GENOMIC DNA]</scope>
</reference>
<comment type="caution">
    <text evidence="2">The sequence shown here is derived from an EMBL/GenBank/DDBJ whole genome shotgun (WGS) entry which is preliminary data.</text>
</comment>
<reference evidence="2 3" key="1">
    <citation type="journal article" date="2007" name="PLoS Pathog.">
        <title>Genome sequence of Babesia bovis and comparative analysis of apicomplexan hemoprotozoa.</title>
        <authorList>
            <person name="Brayton K.A."/>
            <person name="Lau A.O.T."/>
            <person name="Herndon D.R."/>
            <person name="Hannick L."/>
            <person name="Kappmeyer L.S."/>
            <person name="Berens S.J."/>
            <person name="Bidwell S.L."/>
            <person name="Brown W.C."/>
            <person name="Crabtree J."/>
            <person name="Fadrosh D."/>
            <person name="Feldblum T."/>
            <person name="Forberger H.A."/>
            <person name="Haas B.J."/>
            <person name="Howell J.M."/>
            <person name="Khouri H."/>
            <person name="Koo H."/>
            <person name="Mann D.J."/>
            <person name="Norimine J."/>
            <person name="Paulsen I.T."/>
            <person name="Radune D."/>
            <person name="Ren Q."/>
            <person name="Smith R.K. Jr."/>
            <person name="Suarez C.E."/>
            <person name="White O."/>
            <person name="Wortman J.R."/>
            <person name="Knowles D.P. Jr."/>
            <person name="McElwain T.F."/>
            <person name="Nene V.M."/>
        </authorList>
    </citation>
    <scope>NUCLEOTIDE SEQUENCE [LARGE SCALE GENOMIC DNA]</scope>
    <source>
        <strain evidence="2">T2Bo</strain>
    </source>
</reference>
<organism evidence="2 3">
    <name type="scientific">Babesia bovis</name>
    <dbReference type="NCBI Taxonomy" id="5865"/>
    <lineage>
        <taxon>Eukaryota</taxon>
        <taxon>Sar</taxon>
        <taxon>Alveolata</taxon>
        <taxon>Apicomplexa</taxon>
        <taxon>Aconoidasida</taxon>
        <taxon>Piroplasmida</taxon>
        <taxon>Babesiidae</taxon>
        <taxon>Babesia</taxon>
    </lineage>
</organism>
<dbReference type="InParanoid" id="A7AXE9"/>
<dbReference type="EMBL" id="AAXT01000007">
    <property type="protein sequence ID" value="EDO05072.1"/>
    <property type="molecule type" value="Genomic_DNA"/>
</dbReference>
<proteinExistence type="predicted"/>
<dbReference type="VEuPathDB" id="PiroplasmaDB:BBOV_V000170"/>
<keyword evidence="1" id="KW-1133">Transmembrane helix</keyword>
<name>A7AXE9_BABBO</name>
<keyword evidence="1" id="KW-0472">Membrane</keyword>
<sequence>MNKDIELLSDLIILIKLFIRFTIDTILYLIALIIMVIMDLIKLSLRKRETFGEKFINFIKDNKIGIIQYILLLVSPPYSILWYVVQVYTCITSFNKSQFENLLNLIPFGINCIYA</sequence>
<dbReference type="Proteomes" id="UP000002173">
    <property type="component" value="Unassembled WGS sequence"/>
</dbReference>
<evidence type="ECO:0000256" key="1">
    <source>
        <dbReference type="SAM" id="Phobius"/>
    </source>
</evidence>
<feature type="transmembrane region" description="Helical" evidence="1">
    <location>
        <begin position="66"/>
        <end position="85"/>
    </location>
</feature>
<dbReference type="AlphaFoldDB" id="A7AXE9"/>
<evidence type="ECO:0000313" key="3">
    <source>
        <dbReference type="Proteomes" id="UP000002173"/>
    </source>
</evidence>
<reference evidence="3" key="2">
    <citation type="journal article" date="2020" name="Data Brief">
        <title>Transcriptome dataset of Babesia bovis life stages within vertebrate and invertebrate hosts.</title>
        <authorList>
            <person name="Ueti M.W."/>
            <person name="Johnson W.C."/>
            <person name="Kappmeyer L.S."/>
            <person name="Herndon D.R."/>
            <person name="Mousel M.R."/>
            <person name="Reif K.E."/>
            <person name="Taus N.S."/>
            <person name="Ifeonu O.O."/>
            <person name="Silva J.C."/>
            <person name="Suarez C.E."/>
            <person name="Brayton K.A."/>
        </authorList>
    </citation>
    <scope>NUCLEOTIDE SEQUENCE [LARGE SCALE GENOMIC DNA]</scope>
</reference>
<keyword evidence="1" id="KW-0812">Transmembrane</keyword>
<protein>
    <submittedName>
        <fullName evidence="2">Uncharacterized protein</fullName>
    </submittedName>
</protein>
<evidence type="ECO:0000313" key="2">
    <source>
        <dbReference type="EMBL" id="EDO05072.1"/>
    </source>
</evidence>
<accession>A7AXE9</accession>
<keyword evidence="3" id="KW-1185">Reference proteome</keyword>